<feature type="region of interest" description="Disordered" evidence="1">
    <location>
        <begin position="129"/>
        <end position="204"/>
    </location>
</feature>
<accession>A0A286UKX2</accession>
<proteinExistence type="predicted"/>
<gene>
    <name evidence="2" type="ORF">PNOK_0507800</name>
</gene>
<name>A0A286UKX2_9AGAM</name>
<dbReference type="AlphaFoldDB" id="A0A286UKX2"/>
<reference evidence="2 3" key="1">
    <citation type="journal article" date="2017" name="Mol. Ecol.">
        <title>Comparative and population genomic landscape of Phellinus noxius: A hypervariable fungus causing root rot in trees.</title>
        <authorList>
            <person name="Chung C.L."/>
            <person name="Lee T.J."/>
            <person name="Akiba M."/>
            <person name="Lee H.H."/>
            <person name="Kuo T.H."/>
            <person name="Liu D."/>
            <person name="Ke H.M."/>
            <person name="Yokoi T."/>
            <person name="Roa M.B."/>
            <person name="Lu M.J."/>
            <person name="Chang Y.Y."/>
            <person name="Ann P.J."/>
            <person name="Tsai J.N."/>
            <person name="Chen C.Y."/>
            <person name="Tzean S.S."/>
            <person name="Ota Y."/>
            <person name="Hattori T."/>
            <person name="Sahashi N."/>
            <person name="Liou R.F."/>
            <person name="Kikuchi T."/>
            <person name="Tsai I.J."/>
        </authorList>
    </citation>
    <scope>NUCLEOTIDE SEQUENCE [LARGE SCALE GENOMIC DNA]</scope>
    <source>
        <strain evidence="2 3">FFPRI411160</strain>
    </source>
</reference>
<feature type="compositionally biased region" description="Low complexity" evidence="1">
    <location>
        <begin position="142"/>
        <end position="152"/>
    </location>
</feature>
<dbReference type="EMBL" id="NBII01000004">
    <property type="protein sequence ID" value="PAV20144.1"/>
    <property type="molecule type" value="Genomic_DNA"/>
</dbReference>
<dbReference type="InParanoid" id="A0A286UKX2"/>
<evidence type="ECO:0000313" key="2">
    <source>
        <dbReference type="EMBL" id="PAV20144.1"/>
    </source>
</evidence>
<dbReference type="OrthoDB" id="2758521at2759"/>
<sequence length="243" mass="27017">MTEAIDASQALYNTWHDCTWSPGSEPYSVEIDFEGVAVYAYFILANRVDSTTTLTNLSFTLDNEFVGTFEHIPTNSTDIEYNSPVYVNEALENKTHTLVISARGPSEAQNSNSFNSLLLFDYMIYTVDDTTESSSSPPPSLPAETSSSSSTSRGNSEGARVLTTDPFILRGHSRSEGSNSSLETSDPHPMPEWELRRGRGGHQVQDREFADWIARLENEVNRIEVELERQNGQGSPPGYNDME</sequence>
<evidence type="ECO:0000313" key="3">
    <source>
        <dbReference type="Proteomes" id="UP000217199"/>
    </source>
</evidence>
<feature type="compositionally biased region" description="Basic and acidic residues" evidence="1">
    <location>
        <begin position="185"/>
        <end position="197"/>
    </location>
</feature>
<dbReference type="STRING" id="2282107.A0A286UKX2"/>
<evidence type="ECO:0000256" key="1">
    <source>
        <dbReference type="SAM" id="MobiDB-lite"/>
    </source>
</evidence>
<keyword evidence="3" id="KW-1185">Reference proteome</keyword>
<protein>
    <submittedName>
        <fullName evidence="2">Uncharacterized protein</fullName>
    </submittedName>
</protein>
<dbReference type="Proteomes" id="UP000217199">
    <property type="component" value="Unassembled WGS sequence"/>
</dbReference>
<comment type="caution">
    <text evidence="2">The sequence shown here is derived from an EMBL/GenBank/DDBJ whole genome shotgun (WGS) entry which is preliminary data.</text>
</comment>
<organism evidence="2 3">
    <name type="scientific">Pyrrhoderma noxium</name>
    <dbReference type="NCBI Taxonomy" id="2282107"/>
    <lineage>
        <taxon>Eukaryota</taxon>
        <taxon>Fungi</taxon>
        <taxon>Dikarya</taxon>
        <taxon>Basidiomycota</taxon>
        <taxon>Agaricomycotina</taxon>
        <taxon>Agaricomycetes</taxon>
        <taxon>Hymenochaetales</taxon>
        <taxon>Hymenochaetaceae</taxon>
        <taxon>Pyrrhoderma</taxon>
    </lineage>
</organism>